<dbReference type="AlphaFoldDB" id="A0A6B2RAR3"/>
<accession>A0A6B2RAR3</accession>
<reference evidence="1" key="1">
    <citation type="submission" date="2020-02" db="EMBL/GenBank/DDBJ databases">
        <authorList>
            <person name="Chen W.-M."/>
        </authorList>
    </citation>
    <scope>NUCLEOTIDE SEQUENCE</scope>
    <source>
        <strain evidence="1">NBD-18</strain>
    </source>
</reference>
<gene>
    <name evidence="1" type="ORF">G3I67_14115</name>
</gene>
<protein>
    <submittedName>
        <fullName evidence="1">Uncharacterized protein</fullName>
    </submittedName>
</protein>
<organism evidence="1">
    <name type="scientific">Sheuella amnicola</name>
    <dbReference type="NCBI Taxonomy" id="2707330"/>
    <lineage>
        <taxon>Bacteria</taxon>
        <taxon>Pseudomonadati</taxon>
        <taxon>Pseudomonadota</taxon>
        <taxon>Betaproteobacteria</taxon>
        <taxon>Burkholderiales</taxon>
        <taxon>Alcaligenaceae</taxon>
        <taxon>Sheuella</taxon>
    </lineage>
</organism>
<name>A0A6B2RAR3_9BURK</name>
<dbReference type="RefSeq" id="WP_163656181.1">
    <property type="nucleotide sequence ID" value="NZ_JAAGRN010000011.1"/>
</dbReference>
<evidence type="ECO:0000313" key="1">
    <source>
        <dbReference type="EMBL" id="NDY84365.1"/>
    </source>
</evidence>
<comment type="caution">
    <text evidence="1">The sequence shown here is derived from an EMBL/GenBank/DDBJ whole genome shotgun (WGS) entry which is preliminary data.</text>
</comment>
<proteinExistence type="predicted"/>
<sequence length="164" mass="18135">MIENLASFLKMDLPKTNTNVQIDNDFSAQRKSEFIDLNEIDKPVLPENPIEPAHASLPPGVQRDLPFEERGPEGSLLEKGHESVLVLNAGCVRSDEGLTFTFMIEGAQPLNLNLSSALATAIYQLLIDVAKRTQWFDGLGPKLEVNSTQAAMPSEEEKKSITYH</sequence>
<dbReference type="EMBL" id="JAAGRN010000011">
    <property type="protein sequence ID" value="NDY84365.1"/>
    <property type="molecule type" value="Genomic_DNA"/>
</dbReference>